<accession>E1QGL0</accession>
<dbReference type="Proteomes" id="UP000009047">
    <property type="component" value="Chromosome"/>
</dbReference>
<dbReference type="KEGG" id="dbr:Deba_1335"/>
<evidence type="ECO:0000313" key="3">
    <source>
        <dbReference type="EMBL" id="ADK84703.1"/>
    </source>
</evidence>
<dbReference type="HOGENOM" id="CLU_1243668_0_0_7"/>
<feature type="signal peptide" evidence="2">
    <location>
        <begin position="1"/>
        <end position="24"/>
    </location>
</feature>
<protein>
    <submittedName>
        <fullName evidence="3">Uncharacterized protein</fullName>
    </submittedName>
</protein>
<evidence type="ECO:0000313" key="4">
    <source>
        <dbReference type="Proteomes" id="UP000009047"/>
    </source>
</evidence>
<organism evidence="3 4">
    <name type="scientific">Desulfarculus baarsii (strain ATCC 33931 / DSM 2075 / LMG 7858 / VKM B-1802 / 2st14)</name>
    <dbReference type="NCBI Taxonomy" id="644282"/>
    <lineage>
        <taxon>Bacteria</taxon>
        <taxon>Pseudomonadati</taxon>
        <taxon>Thermodesulfobacteriota</taxon>
        <taxon>Desulfarculia</taxon>
        <taxon>Desulfarculales</taxon>
        <taxon>Desulfarculaceae</taxon>
        <taxon>Desulfarculus</taxon>
    </lineage>
</organism>
<evidence type="ECO:0000256" key="1">
    <source>
        <dbReference type="SAM" id="MobiDB-lite"/>
    </source>
</evidence>
<dbReference type="RefSeq" id="WP_013258156.1">
    <property type="nucleotide sequence ID" value="NC_014365.1"/>
</dbReference>
<proteinExistence type="predicted"/>
<evidence type="ECO:0000256" key="2">
    <source>
        <dbReference type="SAM" id="SignalP"/>
    </source>
</evidence>
<reference evidence="3 4" key="1">
    <citation type="journal article" date="2010" name="Stand. Genomic Sci.">
        <title>Complete genome sequence of Desulfarculus baarsii type strain (2st14).</title>
        <authorList>
            <person name="Sun H."/>
            <person name="Spring S."/>
            <person name="Lapidus A."/>
            <person name="Davenport K."/>
            <person name="Del Rio T.G."/>
            <person name="Tice H."/>
            <person name="Nolan M."/>
            <person name="Copeland A."/>
            <person name="Cheng J.F."/>
            <person name="Lucas S."/>
            <person name="Tapia R."/>
            <person name="Goodwin L."/>
            <person name="Pitluck S."/>
            <person name="Ivanova N."/>
            <person name="Pagani I."/>
            <person name="Mavromatis K."/>
            <person name="Ovchinnikova G."/>
            <person name="Pati A."/>
            <person name="Chen A."/>
            <person name="Palaniappan K."/>
            <person name="Hauser L."/>
            <person name="Chang Y.J."/>
            <person name="Jeffries C.D."/>
            <person name="Detter J.C."/>
            <person name="Han C."/>
            <person name="Rohde M."/>
            <person name="Brambilla E."/>
            <person name="Goker M."/>
            <person name="Woyke T."/>
            <person name="Bristow J."/>
            <person name="Eisen J.A."/>
            <person name="Markowitz V."/>
            <person name="Hugenholtz P."/>
            <person name="Kyrpides N.C."/>
            <person name="Klenk H.P."/>
            <person name="Land M."/>
        </authorList>
    </citation>
    <scope>NUCLEOTIDE SEQUENCE [LARGE SCALE GENOMIC DNA]</scope>
    <source>
        <strain evidence="4">ATCC 33931 / DSM 2075 / LMG 7858 / VKM B-1802 / 2st14</strain>
    </source>
</reference>
<gene>
    <name evidence="3" type="ordered locus">Deba_1335</name>
</gene>
<keyword evidence="2" id="KW-0732">Signal</keyword>
<dbReference type="EMBL" id="CP002085">
    <property type="protein sequence ID" value="ADK84703.1"/>
    <property type="molecule type" value="Genomic_DNA"/>
</dbReference>
<name>E1QGL0_DESB2</name>
<dbReference type="STRING" id="644282.Deba_1335"/>
<sequence>MQPIKQTLLAVALTLALAAPGLCAPALDLPHAYTQPDQGLFIGMRHGDEFFHWDTMIEVYPVAQGDDGRPSFTTQEDQVLKKLNKPLDPENVPANAADLTQTPGLLARFLDETSLERLGVVESGGARWLIVMVDGKALAYAPDYPKNPVIIRDAEGYWCYARLEGDKLVPTDTRAGKGVAAPAGAVDLGQLRQEAGRIAGTRAAARYPGQKRSADCPTCPHD</sequence>
<feature type="chain" id="PRO_5003150154" evidence="2">
    <location>
        <begin position="25"/>
        <end position="222"/>
    </location>
</feature>
<feature type="region of interest" description="Disordered" evidence="1">
    <location>
        <begin position="202"/>
        <end position="222"/>
    </location>
</feature>
<keyword evidence="4" id="KW-1185">Reference proteome</keyword>
<dbReference type="AlphaFoldDB" id="E1QGL0"/>